<dbReference type="AlphaFoldDB" id="A0A540VCX3"/>
<dbReference type="EC" id="5.6.2.4" evidence="9"/>
<dbReference type="Pfam" id="PF00580">
    <property type="entry name" value="UvrD-helicase"/>
    <property type="match status" value="1"/>
</dbReference>
<feature type="domain" description="UvrD-like helicase C-terminal" evidence="14">
    <location>
        <begin position="814"/>
        <end position="1096"/>
    </location>
</feature>
<feature type="compositionally biased region" description="Low complexity" evidence="12">
    <location>
        <begin position="452"/>
        <end position="464"/>
    </location>
</feature>
<reference evidence="15 16" key="1">
    <citation type="submission" date="2019-06" db="EMBL/GenBank/DDBJ databases">
        <title>Genome sequence of Litorilinea aerophila BAA-2444.</title>
        <authorList>
            <person name="Maclea K.S."/>
            <person name="Maurais E.G."/>
            <person name="Iannazzi L.C."/>
        </authorList>
    </citation>
    <scope>NUCLEOTIDE SEQUENCE [LARGE SCALE GENOMIC DNA]</scope>
    <source>
        <strain evidence="15 16">ATCC BAA-2444</strain>
    </source>
</reference>
<dbReference type="Proteomes" id="UP000317371">
    <property type="component" value="Unassembled WGS sequence"/>
</dbReference>
<comment type="catalytic activity">
    <reaction evidence="10">
        <text>ATP + H2O = ADP + phosphate + H(+)</text>
        <dbReference type="Rhea" id="RHEA:13065"/>
        <dbReference type="ChEBI" id="CHEBI:15377"/>
        <dbReference type="ChEBI" id="CHEBI:15378"/>
        <dbReference type="ChEBI" id="CHEBI:30616"/>
        <dbReference type="ChEBI" id="CHEBI:43474"/>
        <dbReference type="ChEBI" id="CHEBI:456216"/>
        <dbReference type="EC" id="5.6.2.4"/>
    </reaction>
</comment>
<comment type="similarity">
    <text evidence="1">Belongs to the helicase family. UvrD subfamily.</text>
</comment>
<evidence type="ECO:0000259" key="13">
    <source>
        <dbReference type="PROSITE" id="PS51198"/>
    </source>
</evidence>
<evidence type="ECO:0000256" key="10">
    <source>
        <dbReference type="ARBA" id="ARBA00048988"/>
    </source>
</evidence>
<evidence type="ECO:0000256" key="6">
    <source>
        <dbReference type="ARBA" id="ARBA00023125"/>
    </source>
</evidence>
<evidence type="ECO:0000256" key="5">
    <source>
        <dbReference type="ARBA" id="ARBA00022840"/>
    </source>
</evidence>
<keyword evidence="7" id="KW-0413">Isomerase</keyword>
<dbReference type="SUPFAM" id="SSF52540">
    <property type="entry name" value="P-loop containing nucleoside triphosphate hydrolases"/>
    <property type="match status" value="1"/>
</dbReference>
<evidence type="ECO:0000256" key="3">
    <source>
        <dbReference type="ARBA" id="ARBA00022801"/>
    </source>
</evidence>
<dbReference type="InterPro" id="IPR016195">
    <property type="entry name" value="Pol/histidinol_Pase-like"/>
</dbReference>
<keyword evidence="6" id="KW-0238">DNA-binding</keyword>
<keyword evidence="4 11" id="KW-0347">Helicase</keyword>
<dbReference type="PANTHER" id="PTHR11070:SF2">
    <property type="entry name" value="ATP-DEPENDENT DNA HELICASE SRS2"/>
    <property type="match status" value="1"/>
</dbReference>
<dbReference type="Pfam" id="PF13361">
    <property type="entry name" value="UvrD_C"/>
    <property type="match status" value="2"/>
</dbReference>
<evidence type="ECO:0000256" key="12">
    <source>
        <dbReference type="SAM" id="MobiDB-lite"/>
    </source>
</evidence>
<dbReference type="PROSITE" id="PS51198">
    <property type="entry name" value="UVRD_HELICASE_ATP_BIND"/>
    <property type="match status" value="1"/>
</dbReference>
<evidence type="ECO:0000256" key="2">
    <source>
        <dbReference type="ARBA" id="ARBA00022741"/>
    </source>
</evidence>
<evidence type="ECO:0000256" key="4">
    <source>
        <dbReference type="ARBA" id="ARBA00022806"/>
    </source>
</evidence>
<dbReference type="InParanoid" id="A0A540VCX3"/>
<evidence type="ECO:0000256" key="1">
    <source>
        <dbReference type="ARBA" id="ARBA00009922"/>
    </source>
</evidence>
<comment type="catalytic activity">
    <reaction evidence="8">
        <text>Couples ATP hydrolysis with the unwinding of duplex DNA by translocating in the 3'-5' direction.</text>
        <dbReference type="EC" id="5.6.2.4"/>
    </reaction>
</comment>
<keyword evidence="16" id="KW-1185">Reference proteome</keyword>
<keyword evidence="5 11" id="KW-0067">ATP-binding</keyword>
<sequence length="1217" mass="135174">MTRFVADLHIHSHYSRATSRDLTLEHLARWAQMKGVHVVGTGDIAHPGWLAEIREKLEPAEEGLFRLKPELEQAVQAQVPPACQAPVRFLLAGEVSNIYKKNGRVRKLHHVLFLPDLTAVEKLQARLEQIGNIRADGRPILGLDSRELLEILLETDPRAYLIPAHIWTPWFSLLGSMSGFDSVEECFEDLTPHIFALETGLSSDPPMNWRVSALDRYTLVSNSDAHSPQKLAREANLFNTELSYPAIHAALKSGDPEAFLGTVEFFPEEGKYHFDGHRKCGVRWHPRETRVHQGLCPVCQKPVTVGVMHRVESLADRPEEDVSASGRHPFHRLIPLPELLGEIHQVGPGSKTVQAAYQALLATLGPELEILLHLPLDAIQQAGGPLLAEGIRRMRAGQIASNPGFDGEYGVIQVFADEDPGAAPQLDLFGEMDDEALAEAPAGPRHPSGQQAPPSDDAPAVSPMPAVAEVEQAADATLEGTAETRPEHAEDAPIHAWEQPLLFGQTAPPSEAPRPPEGAASRVDAWPPLAHLNDEQRRAVLCVDRPLLIVAGPGTGKTRTLTYRLAYLMACHGVPPEQILAITFTNKAAEEMAERLAALTDAATAARVMVRTFHAFAAWLLREHGQRRDLSADFAICQEEERLALLRHACPGLTEGTCRQTLRHISQAKNELLPPGAPSLATRFPEVADFPARYAAYQAALRQHHLMDFDDLLGEAVALLQEEPTVRQALQQRFRWISVDEYQDVNLAQYRLLRLLTGDADPSADGRPNLCAIGDPDQAIYGFRGADRGYFLRFTEDYPDAQVLQLRQNYRSTQSILDAARQVIAQSAGREGDTVPLEIWSEFFDATRLEIYQAPTDRAEAEYVVHQIEQMVGGTSYFSLDSGRVAGTEEGRRAFADFAVLFRTHGQGRLLEEAFARSGIPYQVVGRRPLAEYREVRQVLAYLWLLRNPRSAFHLARLLGLDLPPAALGTVLASLPGPFWQLAEDAGKQVAAAVGLAGRPGTAWTRRWHQVCARLQELEALQGEAPLTRLLESLSQDLEGLDDAGQERLRQLMRRAIPFGQDLNGFLEALSLQGEADTYDPRADRVPLMTLHAAKGLEFPVVFIVGCEEGLLPYRRGEELRGDKPDDAAETAAGEEADVEEERRLFYVGLTRAREKLILTHARRRHLYGRRMANEPSRFLADIEETLKEVKEMAQRKTRPDASRARPTLEQLRLFET</sequence>
<dbReference type="GO" id="GO:0005829">
    <property type="term" value="C:cytosol"/>
    <property type="evidence" value="ECO:0007669"/>
    <property type="project" value="TreeGrafter"/>
</dbReference>
<dbReference type="GO" id="GO:0043138">
    <property type="term" value="F:3'-5' DNA helicase activity"/>
    <property type="evidence" value="ECO:0007669"/>
    <property type="project" value="UniProtKB-EC"/>
</dbReference>
<feature type="region of interest" description="Disordered" evidence="12">
    <location>
        <begin position="439"/>
        <end position="464"/>
    </location>
</feature>
<accession>A0A540VCX3</accession>
<evidence type="ECO:0000256" key="7">
    <source>
        <dbReference type="ARBA" id="ARBA00023235"/>
    </source>
</evidence>
<evidence type="ECO:0000313" key="15">
    <source>
        <dbReference type="EMBL" id="TQE94604.1"/>
    </source>
</evidence>
<dbReference type="GO" id="GO:0003677">
    <property type="term" value="F:DNA binding"/>
    <property type="evidence" value="ECO:0007669"/>
    <property type="project" value="UniProtKB-KW"/>
</dbReference>
<evidence type="ECO:0000256" key="9">
    <source>
        <dbReference type="ARBA" id="ARBA00034808"/>
    </source>
</evidence>
<dbReference type="GO" id="GO:0033202">
    <property type="term" value="C:DNA helicase complex"/>
    <property type="evidence" value="ECO:0007669"/>
    <property type="project" value="TreeGrafter"/>
</dbReference>
<dbReference type="GO" id="GO:0000725">
    <property type="term" value="P:recombinational repair"/>
    <property type="evidence" value="ECO:0007669"/>
    <property type="project" value="TreeGrafter"/>
</dbReference>
<dbReference type="GO" id="GO:0005524">
    <property type="term" value="F:ATP binding"/>
    <property type="evidence" value="ECO:0007669"/>
    <property type="project" value="UniProtKB-UniRule"/>
</dbReference>
<dbReference type="InterPro" id="IPR027417">
    <property type="entry name" value="P-loop_NTPase"/>
</dbReference>
<gene>
    <name evidence="15" type="ORF">FKZ61_16110</name>
</gene>
<proteinExistence type="inferred from homology"/>
<dbReference type="Gene3D" id="3.20.20.140">
    <property type="entry name" value="Metal-dependent hydrolases"/>
    <property type="match status" value="1"/>
</dbReference>
<dbReference type="CDD" id="cd19067">
    <property type="entry name" value="PfuEndoQ-like"/>
    <property type="match status" value="1"/>
</dbReference>
<dbReference type="InterPro" id="IPR014016">
    <property type="entry name" value="UvrD-like_ATP-bd"/>
</dbReference>
<dbReference type="CDD" id="cd18807">
    <property type="entry name" value="SF1_C_UvrD"/>
    <property type="match status" value="1"/>
</dbReference>
<dbReference type="CDD" id="cd17932">
    <property type="entry name" value="DEXQc_UvrD"/>
    <property type="match status" value="1"/>
</dbReference>
<dbReference type="SUPFAM" id="SSF89550">
    <property type="entry name" value="PHP domain-like"/>
    <property type="match status" value="1"/>
</dbReference>
<protein>
    <recommendedName>
        <fullName evidence="9">DNA 3'-5' helicase</fullName>
        <ecNumber evidence="9">5.6.2.4</ecNumber>
    </recommendedName>
</protein>
<evidence type="ECO:0000259" key="14">
    <source>
        <dbReference type="PROSITE" id="PS51217"/>
    </source>
</evidence>
<dbReference type="Gene3D" id="3.40.50.300">
    <property type="entry name" value="P-loop containing nucleotide triphosphate hydrolases"/>
    <property type="match status" value="2"/>
</dbReference>
<dbReference type="PANTHER" id="PTHR11070">
    <property type="entry name" value="UVRD / RECB / PCRA DNA HELICASE FAMILY MEMBER"/>
    <property type="match status" value="1"/>
</dbReference>
<dbReference type="Gene3D" id="1.10.10.160">
    <property type="match status" value="1"/>
</dbReference>
<feature type="binding site" evidence="11">
    <location>
        <begin position="551"/>
        <end position="558"/>
    </location>
    <ligand>
        <name>ATP</name>
        <dbReference type="ChEBI" id="CHEBI:30616"/>
    </ligand>
</feature>
<dbReference type="InterPro" id="IPR000212">
    <property type="entry name" value="DNA_helicase_UvrD/REP"/>
</dbReference>
<evidence type="ECO:0000256" key="8">
    <source>
        <dbReference type="ARBA" id="ARBA00034617"/>
    </source>
</evidence>
<dbReference type="GO" id="GO:0016887">
    <property type="term" value="F:ATP hydrolysis activity"/>
    <property type="evidence" value="ECO:0007669"/>
    <property type="project" value="RHEA"/>
</dbReference>
<dbReference type="OrthoDB" id="9810135at2"/>
<dbReference type="Gene3D" id="1.10.486.10">
    <property type="entry name" value="PCRA, domain 4"/>
    <property type="match status" value="1"/>
</dbReference>
<dbReference type="PROSITE" id="PS51217">
    <property type="entry name" value="UVRD_HELICASE_CTER"/>
    <property type="match status" value="1"/>
</dbReference>
<dbReference type="RefSeq" id="WP_141611175.1">
    <property type="nucleotide sequence ID" value="NZ_VIGC02000022.1"/>
</dbReference>
<organism evidence="15 16">
    <name type="scientific">Litorilinea aerophila</name>
    <dbReference type="NCBI Taxonomy" id="1204385"/>
    <lineage>
        <taxon>Bacteria</taxon>
        <taxon>Bacillati</taxon>
        <taxon>Chloroflexota</taxon>
        <taxon>Caldilineae</taxon>
        <taxon>Caldilineales</taxon>
        <taxon>Caldilineaceae</taxon>
        <taxon>Litorilinea</taxon>
    </lineage>
</organism>
<keyword evidence="2 11" id="KW-0547">Nucleotide-binding</keyword>
<comment type="caution">
    <text evidence="15">The sequence shown here is derived from an EMBL/GenBank/DDBJ whole genome shotgun (WGS) entry which is preliminary data.</text>
</comment>
<evidence type="ECO:0000313" key="16">
    <source>
        <dbReference type="Proteomes" id="UP000317371"/>
    </source>
</evidence>
<dbReference type="InterPro" id="IPR014017">
    <property type="entry name" value="DNA_helicase_UvrD-like_C"/>
</dbReference>
<evidence type="ECO:0000256" key="11">
    <source>
        <dbReference type="PROSITE-ProRule" id="PRU00560"/>
    </source>
</evidence>
<keyword evidence="3 11" id="KW-0378">Hydrolase</keyword>
<dbReference type="EMBL" id="VIGC01000022">
    <property type="protein sequence ID" value="TQE94604.1"/>
    <property type="molecule type" value="Genomic_DNA"/>
</dbReference>
<dbReference type="InterPro" id="IPR013986">
    <property type="entry name" value="DExx_box_DNA_helicase_dom_sf"/>
</dbReference>
<feature type="domain" description="UvrD-like helicase ATP-binding" evidence="13">
    <location>
        <begin position="530"/>
        <end position="813"/>
    </location>
</feature>
<name>A0A540VCX3_9CHLR</name>